<evidence type="ECO:0000256" key="1">
    <source>
        <dbReference type="SAM" id="Phobius"/>
    </source>
</evidence>
<dbReference type="Proteomes" id="UP000011135">
    <property type="component" value="Unassembled WGS sequence"/>
</dbReference>
<keyword evidence="1" id="KW-0472">Membrane</keyword>
<dbReference type="AlphaFoldDB" id="L8JJ33"/>
<comment type="caution">
    <text evidence="2">The sequence shown here is derived from an EMBL/GenBank/DDBJ whole genome shotgun (WGS) entry which is preliminary data.</text>
</comment>
<protein>
    <recommendedName>
        <fullName evidence="4">Transmembrane protein</fullName>
    </recommendedName>
</protein>
<reference evidence="2 3" key="1">
    <citation type="submission" date="2012-12" db="EMBL/GenBank/DDBJ databases">
        <title>Genome assembly of Fulvivirga imtechensis AK7.</title>
        <authorList>
            <person name="Nupur N."/>
            <person name="Khatri I."/>
            <person name="Kumar R."/>
            <person name="Subramanian S."/>
            <person name="Pinnaka A."/>
        </authorList>
    </citation>
    <scope>NUCLEOTIDE SEQUENCE [LARGE SCALE GENOMIC DNA]</scope>
    <source>
        <strain evidence="2 3">AK7</strain>
    </source>
</reference>
<keyword evidence="1" id="KW-0812">Transmembrane</keyword>
<evidence type="ECO:0000313" key="2">
    <source>
        <dbReference type="EMBL" id="ELR68906.1"/>
    </source>
</evidence>
<keyword evidence="3" id="KW-1185">Reference proteome</keyword>
<proteinExistence type="predicted"/>
<keyword evidence="1" id="KW-1133">Transmembrane helix</keyword>
<sequence>MFDFRIVLFGLFIFFGLKEFRDYYNDSVLNFWQGMIISFIIYITIAILVAIFIIVFANFVPDFLQEYIAGTIKGLELEKDRLVTEGKINITGEEFDRQVTLLRQSTPSLLALDYIIKSCFIGFFVAIILSVILRRTEKRF</sequence>
<evidence type="ECO:0008006" key="4">
    <source>
        <dbReference type="Google" id="ProtNLM"/>
    </source>
</evidence>
<dbReference type="Pfam" id="PF13858">
    <property type="entry name" value="DUF4199"/>
    <property type="match status" value="1"/>
</dbReference>
<gene>
    <name evidence="2" type="ORF">C900_05599</name>
</gene>
<accession>L8JJ33</accession>
<feature type="transmembrane region" description="Helical" evidence="1">
    <location>
        <begin position="6"/>
        <end position="24"/>
    </location>
</feature>
<feature type="transmembrane region" description="Helical" evidence="1">
    <location>
        <begin position="114"/>
        <end position="133"/>
    </location>
</feature>
<evidence type="ECO:0000313" key="3">
    <source>
        <dbReference type="Proteomes" id="UP000011135"/>
    </source>
</evidence>
<dbReference type="STRING" id="1237149.C900_05599"/>
<dbReference type="EMBL" id="AMZN01000087">
    <property type="protein sequence ID" value="ELR68906.1"/>
    <property type="molecule type" value="Genomic_DNA"/>
</dbReference>
<dbReference type="InterPro" id="IPR025250">
    <property type="entry name" value="DUF4199"/>
</dbReference>
<organism evidence="2 3">
    <name type="scientific">Fulvivirga imtechensis AK7</name>
    <dbReference type="NCBI Taxonomy" id="1237149"/>
    <lineage>
        <taxon>Bacteria</taxon>
        <taxon>Pseudomonadati</taxon>
        <taxon>Bacteroidota</taxon>
        <taxon>Cytophagia</taxon>
        <taxon>Cytophagales</taxon>
        <taxon>Fulvivirgaceae</taxon>
        <taxon>Fulvivirga</taxon>
    </lineage>
</organism>
<name>L8JJ33_9BACT</name>
<feature type="transmembrane region" description="Helical" evidence="1">
    <location>
        <begin position="36"/>
        <end position="57"/>
    </location>
</feature>